<dbReference type="RefSeq" id="WP_043186176.1">
    <property type="nucleotide sequence ID" value="NZ_CP009533.1"/>
</dbReference>
<dbReference type="SUPFAM" id="SSF52172">
    <property type="entry name" value="CheY-like"/>
    <property type="match status" value="1"/>
</dbReference>
<dbReference type="Gene3D" id="3.40.50.2300">
    <property type="match status" value="1"/>
</dbReference>
<dbReference type="PANTHER" id="PTHR44591">
    <property type="entry name" value="STRESS RESPONSE REGULATOR PROTEIN 1"/>
    <property type="match status" value="1"/>
</dbReference>
<feature type="domain" description="Response regulatory" evidence="3">
    <location>
        <begin position="5"/>
        <end position="118"/>
    </location>
</feature>
<dbReference type="STRING" id="216142.LT40_02740"/>
<gene>
    <name evidence="4" type="ORF">LT40_02740</name>
</gene>
<dbReference type="InterPro" id="IPR001789">
    <property type="entry name" value="Sig_transdc_resp-reg_receiver"/>
</dbReference>
<name>A0A089YRU8_9PSED</name>
<evidence type="ECO:0000313" key="4">
    <source>
        <dbReference type="EMBL" id="AIS16375.1"/>
    </source>
</evidence>
<dbReference type="AlphaFoldDB" id="A0A089YRU8"/>
<dbReference type="eggNOG" id="COG0784">
    <property type="taxonomic scope" value="Bacteria"/>
</dbReference>
<proteinExistence type="predicted"/>
<dbReference type="OrthoDB" id="9784719at2"/>
<evidence type="ECO:0000256" key="1">
    <source>
        <dbReference type="ARBA" id="ARBA00022553"/>
    </source>
</evidence>
<dbReference type="InterPro" id="IPR050595">
    <property type="entry name" value="Bact_response_regulator"/>
</dbReference>
<dbReference type="PROSITE" id="PS50110">
    <property type="entry name" value="RESPONSE_REGULATORY"/>
    <property type="match status" value="1"/>
</dbReference>
<dbReference type="PANTHER" id="PTHR44591:SF3">
    <property type="entry name" value="RESPONSE REGULATORY DOMAIN-CONTAINING PROTEIN"/>
    <property type="match status" value="1"/>
</dbReference>
<protein>
    <submittedName>
        <fullName evidence="4">Transcriptional regulator</fullName>
    </submittedName>
</protein>
<dbReference type="HOGENOM" id="CLU_000445_69_8_6"/>
<dbReference type="InterPro" id="IPR011006">
    <property type="entry name" value="CheY-like_superfamily"/>
</dbReference>
<reference evidence="4 5" key="1">
    <citation type="journal article" date="2015" name="J. Biotechnol.">
        <title>Complete genome sequence of Pseudomonas rhizosphaerae IH5T (=DSM 16299T), a phosphate-solubilizing rhizobacterium for bacterial biofertilizer.</title>
        <authorList>
            <person name="Kwak Y."/>
            <person name="Jung B.K."/>
            <person name="Shin J.H."/>
        </authorList>
    </citation>
    <scope>NUCLEOTIDE SEQUENCE [LARGE SCALE GENOMIC DNA]</scope>
    <source>
        <strain evidence="4">DSM 16299</strain>
    </source>
</reference>
<dbReference type="Pfam" id="PF00072">
    <property type="entry name" value="Response_reg"/>
    <property type="match status" value="1"/>
</dbReference>
<keyword evidence="5" id="KW-1185">Reference proteome</keyword>
<feature type="modified residue" description="4-aspartylphosphate" evidence="2">
    <location>
        <position position="56"/>
    </location>
</feature>
<organism evidence="4 5">
    <name type="scientific">Pseudomonas rhizosphaerae</name>
    <dbReference type="NCBI Taxonomy" id="216142"/>
    <lineage>
        <taxon>Bacteria</taxon>
        <taxon>Pseudomonadati</taxon>
        <taxon>Pseudomonadota</taxon>
        <taxon>Gammaproteobacteria</taxon>
        <taxon>Pseudomonadales</taxon>
        <taxon>Pseudomonadaceae</taxon>
        <taxon>Pseudomonas</taxon>
    </lineage>
</organism>
<dbReference type="KEGG" id="prh:LT40_02740"/>
<evidence type="ECO:0000313" key="5">
    <source>
        <dbReference type="Proteomes" id="UP000029499"/>
    </source>
</evidence>
<evidence type="ECO:0000256" key="2">
    <source>
        <dbReference type="PROSITE-ProRule" id="PRU00169"/>
    </source>
</evidence>
<keyword evidence="1 2" id="KW-0597">Phosphoprotein</keyword>
<sequence length="121" mass="13481">MTTASILVLEDEDLIRLLLTTVLEDAGFEVTAFATADQGYSFLETHPGEVNMVVSDIRMPGQMDGYDLSKMAAERWPDLPILLTSGYSGRDLELGPNVQFLPKPWSNERLLSKVNTSLHMH</sequence>
<dbReference type="Proteomes" id="UP000029499">
    <property type="component" value="Chromosome"/>
</dbReference>
<accession>A0A089YRU8</accession>
<dbReference type="SMART" id="SM00448">
    <property type="entry name" value="REC"/>
    <property type="match status" value="1"/>
</dbReference>
<evidence type="ECO:0000259" key="3">
    <source>
        <dbReference type="PROSITE" id="PS50110"/>
    </source>
</evidence>
<dbReference type="GO" id="GO:0000160">
    <property type="term" value="P:phosphorelay signal transduction system"/>
    <property type="evidence" value="ECO:0007669"/>
    <property type="project" value="InterPro"/>
</dbReference>
<dbReference type="EMBL" id="CP009533">
    <property type="protein sequence ID" value="AIS16375.1"/>
    <property type="molecule type" value="Genomic_DNA"/>
</dbReference>